<dbReference type="InterPro" id="IPR051695">
    <property type="entry name" value="Phosphoglycerate_Mutase"/>
</dbReference>
<organism evidence="4 5">
    <name type="scientific">Candidatus Staskawiczbacteria bacterium RIFCSPHIGHO2_12_FULL_38_11</name>
    <dbReference type="NCBI Taxonomy" id="1802209"/>
    <lineage>
        <taxon>Bacteria</taxon>
        <taxon>Candidatus Staskawicziibacteriota</taxon>
    </lineage>
</organism>
<dbReference type="InterPro" id="IPR029033">
    <property type="entry name" value="His_PPase_superfam"/>
</dbReference>
<dbReference type="GO" id="GO:0005829">
    <property type="term" value="C:cytosol"/>
    <property type="evidence" value="ECO:0007669"/>
    <property type="project" value="TreeGrafter"/>
</dbReference>
<feature type="binding site" evidence="3">
    <location>
        <position position="58"/>
    </location>
    <ligand>
        <name>substrate</name>
    </ligand>
</feature>
<dbReference type="PANTHER" id="PTHR46517:SF1">
    <property type="entry name" value="FRUCTOSE-2,6-BISPHOSPHATASE TIGAR"/>
    <property type="match status" value="1"/>
</dbReference>
<protein>
    <recommendedName>
        <fullName evidence="6">Phosphoglycerate mutase</fullName>
    </recommendedName>
</protein>
<feature type="binding site" evidence="3">
    <location>
        <position position="94"/>
    </location>
    <ligand>
        <name>substrate</name>
    </ligand>
</feature>
<dbReference type="InterPro" id="IPR001345">
    <property type="entry name" value="PG/BPGM_mutase_AS"/>
</dbReference>
<dbReference type="EMBL" id="MHOV01000003">
    <property type="protein sequence ID" value="OGZ70733.1"/>
    <property type="molecule type" value="Genomic_DNA"/>
</dbReference>
<feature type="active site" description="Proton donor/acceptor" evidence="2">
    <location>
        <position position="83"/>
    </location>
</feature>
<evidence type="ECO:0000313" key="5">
    <source>
        <dbReference type="Proteomes" id="UP000179214"/>
    </source>
</evidence>
<keyword evidence="1" id="KW-0378">Hydrolase</keyword>
<dbReference type="PROSITE" id="PS00175">
    <property type="entry name" value="PG_MUTASE"/>
    <property type="match status" value="1"/>
</dbReference>
<dbReference type="GO" id="GO:0004331">
    <property type="term" value="F:fructose-2,6-bisphosphate 2-phosphatase activity"/>
    <property type="evidence" value="ECO:0007669"/>
    <property type="project" value="TreeGrafter"/>
</dbReference>
<dbReference type="GO" id="GO:0043456">
    <property type="term" value="P:regulation of pentose-phosphate shunt"/>
    <property type="evidence" value="ECO:0007669"/>
    <property type="project" value="TreeGrafter"/>
</dbReference>
<dbReference type="PANTHER" id="PTHR46517">
    <property type="entry name" value="FRUCTOSE-2,6-BISPHOSPHATASE TIGAR"/>
    <property type="match status" value="1"/>
</dbReference>
<dbReference type="InterPro" id="IPR013078">
    <property type="entry name" value="His_Pase_superF_clade-1"/>
</dbReference>
<evidence type="ECO:0000256" key="2">
    <source>
        <dbReference type="PIRSR" id="PIRSR613078-1"/>
    </source>
</evidence>
<dbReference type="SMART" id="SM00855">
    <property type="entry name" value="PGAM"/>
    <property type="match status" value="1"/>
</dbReference>
<accession>A0A1G2I7G3</accession>
<proteinExistence type="predicted"/>
<dbReference type="AlphaFoldDB" id="A0A1G2I7G3"/>
<dbReference type="SUPFAM" id="SSF53254">
    <property type="entry name" value="Phosphoglycerate mutase-like"/>
    <property type="match status" value="1"/>
</dbReference>
<evidence type="ECO:0000313" key="4">
    <source>
        <dbReference type="EMBL" id="OGZ70733.1"/>
    </source>
</evidence>
<evidence type="ECO:0000256" key="1">
    <source>
        <dbReference type="ARBA" id="ARBA00022801"/>
    </source>
</evidence>
<dbReference type="Pfam" id="PF00300">
    <property type="entry name" value="His_Phos_1"/>
    <property type="match status" value="1"/>
</dbReference>
<dbReference type="GO" id="GO:0045820">
    <property type="term" value="P:negative regulation of glycolytic process"/>
    <property type="evidence" value="ECO:0007669"/>
    <property type="project" value="TreeGrafter"/>
</dbReference>
<dbReference type="CDD" id="cd07067">
    <property type="entry name" value="HP_PGM_like"/>
    <property type="match status" value="1"/>
</dbReference>
<gene>
    <name evidence="4" type="ORF">A3F47_00425</name>
</gene>
<comment type="caution">
    <text evidence="4">The sequence shown here is derived from an EMBL/GenBank/DDBJ whole genome shotgun (WGS) entry which is preliminary data.</text>
</comment>
<feature type="active site" description="Tele-phosphohistidine intermediate" evidence="2">
    <location>
        <position position="8"/>
    </location>
</feature>
<evidence type="ECO:0000256" key="3">
    <source>
        <dbReference type="PIRSR" id="PIRSR613078-2"/>
    </source>
</evidence>
<sequence>MRIIIVRHGQTDENIDGGLAVRESEVLLNEDGVKQAEKLGHHLKYHKISHAYTSPLQRAIHTAGKILHHHPLAKLVVADHLNEQNIGVAATMPKAVWKEIKKKSTEAWHLFKAEKGESYQDMQARAAEFFHDLLKKHGSDDTILMVSHGGTLGVLLLYILEKELTEENYRAHQPKNTEFTIVEILPGGHKKIHALNSREHLHEED</sequence>
<dbReference type="Gene3D" id="3.40.50.1240">
    <property type="entry name" value="Phosphoglycerate mutase-like"/>
    <property type="match status" value="1"/>
</dbReference>
<dbReference type="Proteomes" id="UP000179214">
    <property type="component" value="Unassembled WGS sequence"/>
</dbReference>
<evidence type="ECO:0008006" key="6">
    <source>
        <dbReference type="Google" id="ProtNLM"/>
    </source>
</evidence>
<name>A0A1G2I7G3_9BACT</name>
<reference evidence="4 5" key="1">
    <citation type="journal article" date="2016" name="Nat. Commun.">
        <title>Thousands of microbial genomes shed light on interconnected biogeochemical processes in an aquifer system.</title>
        <authorList>
            <person name="Anantharaman K."/>
            <person name="Brown C.T."/>
            <person name="Hug L.A."/>
            <person name="Sharon I."/>
            <person name="Castelle C.J."/>
            <person name="Probst A.J."/>
            <person name="Thomas B.C."/>
            <person name="Singh A."/>
            <person name="Wilkins M.J."/>
            <person name="Karaoz U."/>
            <person name="Brodie E.L."/>
            <person name="Williams K.H."/>
            <person name="Hubbard S.S."/>
            <person name="Banfield J.F."/>
        </authorList>
    </citation>
    <scope>NUCLEOTIDE SEQUENCE [LARGE SCALE GENOMIC DNA]</scope>
</reference>
<dbReference type="PIRSF" id="PIRSF000709">
    <property type="entry name" value="6PFK_2-Ptase"/>
    <property type="match status" value="1"/>
</dbReference>
<feature type="binding site" evidence="3">
    <location>
        <begin position="7"/>
        <end position="14"/>
    </location>
    <ligand>
        <name>substrate</name>
    </ligand>
</feature>